<evidence type="ECO:0008006" key="5">
    <source>
        <dbReference type="Google" id="ProtNLM"/>
    </source>
</evidence>
<dbReference type="STRING" id="1391654.AKJ09_09467"/>
<gene>
    <name evidence="3" type="ORF">AKJ09_09467</name>
</gene>
<dbReference type="RefSeq" id="WP_169928336.1">
    <property type="nucleotide sequence ID" value="NZ_CP012333.1"/>
</dbReference>
<dbReference type="InterPro" id="IPR025921">
    <property type="entry name" value="HmuY"/>
</dbReference>
<dbReference type="Proteomes" id="UP000064967">
    <property type="component" value="Chromosome"/>
</dbReference>
<sequence length="275" mass="28236">MSSKLGLWFFASLVTIPAFVACSSSDDESGQNDVATQPQTGPDASANPQDSSVAEPQKDAATEDASHMPDASGPVCTAAAEQLLKPVDSVSTGAVTVLSDETGVKTIFVDAAAGGTAGQATNPRLYLNLDSLARVDVTDKTASTSTAWDLAIKRPILFTNGGHGGSGQGGAVRLVDKEFDAVTAADASSATFAKEIFFDADCNPQTDQTGAVKTTFDGWYDYNTADNTLTPAAGTWLVKGGAGKLYKIAIVTYYATPDGGVGMSGGRYVIKVGAL</sequence>
<feature type="chain" id="PRO_5005467150" description="Lipoprotein" evidence="2">
    <location>
        <begin position="21"/>
        <end position="275"/>
    </location>
</feature>
<dbReference type="EMBL" id="CP012333">
    <property type="protein sequence ID" value="AKV02804.1"/>
    <property type="molecule type" value="Genomic_DNA"/>
</dbReference>
<dbReference type="AlphaFoldDB" id="A0A0K1QAN7"/>
<feature type="compositionally biased region" description="Polar residues" evidence="1">
    <location>
        <begin position="31"/>
        <end position="54"/>
    </location>
</feature>
<evidence type="ECO:0000256" key="2">
    <source>
        <dbReference type="SAM" id="SignalP"/>
    </source>
</evidence>
<accession>A0A0K1QAN7</accession>
<feature type="signal peptide" evidence="2">
    <location>
        <begin position="1"/>
        <end position="20"/>
    </location>
</feature>
<feature type="region of interest" description="Disordered" evidence="1">
    <location>
        <begin position="24"/>
        <end position="73"/>
    </location>
</feature>
<reference evidence="3 4" key="1">
    <citation type="submission" date="2015-08" db="EMBL/GenBank/DDBJ databases">
        <authorList>
            <person name="Babu N.S."/>
            <person name="Beckwith C.J."/>
            <person name="Beseler K.G."/>
            <person name="Brison A."/>
            <person name="Carone J.V."/>
            <person name="Caskin T.P."/>
            <person name="Diamond M."/>
            <person name="Durham M.E."/>
            <person name="Foxe J.M."/>
            <person name="Go M."/>
            <person name="Henderson B.A."/>
            <person name="Jones I.B."/>
            <person name="McGettigan J.A."/>
            <person name="Micheletti S.J."/>
            <person name="Nasrallah M.E."/>
            <person name="Ortiz D."/>
            <person name="Piller C.R."/>
            <person name="Privatt S.R."/>
            <person name="Schneider S.L."/>
            <person name="Sharp S."/>
            <person name="Smith T.C."/>
            <person name="Stanton J.D."/>
            <person name="Ullery H.E."/>
            <person name="Wilson R.J."/>
            <person name="Serrano M.G."/>
            <person name="Buck G."/>
            <person name="Lee V."/>
            <person name="Wang Y."/>
            <person name="Carvalho R."/>
            <person name="Voegtly L."/>
            <person name="Shi R."/>
            <person name="Duckworth R."/>
            <person name="Johnson A."/>
            <person name="Loviza R."/>
            <person name="Walstead R."/>
            <person name="Shah Z."/>
            <person name="Kiflezghi M."/>
            <person name="Wade K."/>
            <person name="Ball S.L."/>
            <person name="Bradley K.W."/>
            <person name="Asai D.J."/>
            <person name="Bowman C.A."/>
            <person name="Russell D.A."/>
            <person name="Pope W.H."/>
            <person name="Jacobs-Sera D."/>
            <person name="Hendrix R.W."/>
            <person name="Hatfull G.F."/>
        </authorList>
    </citation>
    <scope>NUCLEOTIDE SEQUENCE [LARGE SCALE GENOMIC DNA]</scope>
    <source>
        <strain evidence="3 4">DSM 27648</strain>
    </source>
</reference>
<evidence type="ECO:0000313" key="3">
    <source>
        <dbReference type="EMBL" id="AKV02804.1"/>
    </source>
</evidence>
<dbReference type="PROSITE" id="PS51257">
    <property type="entry name" value="PROKAR_LIPOPROTEIN"/>
    <property type="match status" value="1"/>
</dbReference>
<keyword evidence="2" id="KW-0732">Signal</keyword>
<feature type="compositionally biased region" description="Basic and acidic residues" evidence="1">
    <location>
        <begin position="56"/>
        <end position="67"/>
    </location>
</feature>
<keyword evidence="4" id="KW-1185">Reference proteome</keyword>
<protein>
    <recommendedName>
        <fullName evidence="5">Lipoprotein</fullName>
    </recommendedName>
</protein>
<dbReference type="KEGG" id="llu:AKJ09_09467"/>
<evidence type="ECO:0000256" key="1">
    <source>
        <dbReference type="SAM" id="MobiDB-lite"/>
    </source>
</evidence>
<name>A0A0K1QAN7_9BACT</name>
<proteinExistence type="predicted"/>
<evidence type="ECO:0000313" key="4">
    <source>
        <dbReference type="Proteomes" id="UP000064967"/>
    </source>
</evidence>
<dbReference type="Pfam" id="PF14064">
    <property type="entry name" value="HmuY"/>
    <property type="match status" value="1"/>
</dbReference>
<organism evidence="3 4">
    <name type="scientific">Labilithrix luteola</name>
    <dbReference type="NCBI Taxonomy" id="1391654"/>
    <lineage>
        <taxon>Bacteria</taxon>
        <taxon>Pseudomonadati</taxon>
        <taxon>Myxococcota</taxon>
        <taxon>Polyangia</taxon>
        <taxon>Polyangiales</taxon>
        <taxon>Labilitrichaceae</taxon>
        <taxon>Labilithrix</taxon>
    </lineage>
</organism>